<evidence type="ECO:0000256" key="1">
    <source>
        <dbReference type="SAM" id="Phobius"/>
    </source>
</evidence>
<proteinExistence type="predicted"/>
<comment type="caution">
    <text evidence="2">The sequence shown here is derived from an EMBL/GenBank/DDBJ whole genome shotgun (WGS) entry which is preliminary data.</text>
</comment>
<sequence>MSVTNEFILSIRRSLLAFLLLLRGSFLVFVVTLGVLFLCLSILLSTHALKSVTHGVLAGMFAIWGVSALVYGALGHIGLRLIGYH</sequence>
<evidence type="ECO:0000313" key="3">
    <source>
        <dbReference type="Proteomes" id="UP001596417"/>
    </source>
</evidence>
<gene>
    <name evidence="2" type="ORF">ACFQL7_09275</name>
</gene>
<feature type="transmembrane region" description="Helical" evidence="1">
    <location>
        <begin position="20"/>
        <end position="44"/>
    </location>
</feature>
<dbReference type="AlphaFoldDB" id="A0ABD5YQV9"/>
<name>A0ABD5YQV9_9EURY</name>
<organism evidence="2 3">
    <name type="scientific">Halocatena marina</name>
    <dbReference type="NCBI Taxonomy" id="2934937"/>
    <lineage>
        <taxon>Archaea</taxon>
        <taxon>Methanobacteriati</taxon>
        <taxon>Methanobacteriota</taxon>
        <taxon>Stenosarchaea group</taxon>
        <taxon>Halobacteria</taxon>
        <taxon>Halobacteriales</taxon>
        <taxon>Natronomonadaceae</taxon>
        <taxon>Halocatena</taxon>
    </lineage>
</organism>
<dbReference type="EMBL" id="JBHTAX010000001">
    <property type="protein sequence ID" value="MFC7190028.1"/>
    <property type="molecule type" value="Genomic_DNA"/>
</dbReference>
<keyword evidence="1" id="KW-0812">Transmembrane</keyword>
<protein>
    <submittedName>
        <fullName evidence="2">Uncharacterized protein</fullName>
    </submittedName>
</protein>
<keyword evidence="3" id="KW-1185">Reference proteome</keyword>
<dbReference type="GeneID" id="76199598"/>
<dbReference type="Proteomes" id="UP001596417">
    <property type="component" value="Unassembled WGS sequence"/>
</dbReference>
<keyword evidence="1" id="KW-0472">Membrane</keyword>
<reference evidence="2 3" key="1">
    <citation type="journal article" date="2019" name="Int. J. Syst. Evol. Microbiol.">
        <title>The Global Catalogue of Microorganisms (GCM) 10K type strain sequencing project: providing services to taxonomists for standard genome sequencing and annotation.</title>
        <authorList>
            <consortium name="The Broad Institute Genomics Platform"/>
            <consortium name="The Broad Institute Genome Sequencing Center for Infectious Disease"/>
            <person name="Wu L."/>
            <person name="Ma J."/>
        </authorList>
    </citation>
    <scope>NUCLEOTIDE SEQUENCE [LARGE SCALE GENOMIC DNA]</scope>
    <source>
        <strain evidence="2 3">RDMS1</strain>
    </source>
</reference>
<evidence type="ECO:0000313" key="2">
    <source>
        <dbReference type="EMBL" id="MFC7190028.1"/>
    </source>
</evidence>
<feature type="transmembrane region" description="Helical" evidence="1">
    <location>
        <begin position="56"/>
        <end position="79"/>
    </location>
</feature>
<accession>A0ABD5YQV9</accession>
<keyword evidence="1" id="KW-1133">Transmembrane helix</keyword>
<dbReference type="RefSeq" id="WP_248906468.1">
    <property type="nucleotide sequence ID" value="NZ_CP109979.1"/>
</dbReference>